<protein>
    <submittedName>
        <fullName evidence="1">Uncharacterized protein</fullName>
    </submittedName>
</protein>
<comment type="caution">
    <text evidence="1">The sequence shown here is derived from an EMBL/GenBank/DDBJ whole genome shotgun (WGS) entry which is preliminary data.</text>
</comment>
<dbReference type="RefSeq" id="WP_290365091.1">
    <property type="nucleotide sequence ID" value="NZ_JAUFQU010000037.1"/>
</dbReference>
<evidence type="ECO:0000313" key="2">
    <source>
        <dbReference type="Proteomes" id="UP001242368"/>
    </source>
</evidence>
<dbReference type="Proteomes" id="UP001242368">
    <property type="component" value="Unassembled WGS sequence"/>
</dbReference>
<gene>
    <name evidence="1" type="ORF">QW060_21065</name>
</gene>
<keyword evidence="2" id="KW-1185">Reference proteome</keyword>
<evidence type="ECO:0000313" key="1">
    <source>
        <dbReference type="EMBL" id="MDN3709483.1"/>
    </source>
</evidence>
<dbReference type="EMBL" id="JAUFQU010000037">
    <property type="protein sequence ID" value="MDN3709483.1"/>
    <property type="molecule type" value="Genomic_DNA"/>
</dbReference>
<reference evidence="2" key="1">
    <citation type="journal article" date="2019" name="Int. J. Syst. Evol. Microbiol.">
        <title>The Global Catalogue of Microorganisms (GCM) 10K type strain sequencing project: providing services to taxonomists for standard genome sequencing and annotation.</title>
        <authorList>
            <consortium name="The Broad Institute Genomics Platform"/>
            <consortium name="The Broad Institute Genome Sequencing Center for Infectious Disease"/>
            <person name="Wu L."/>
            <person name="Ma J."/>
        </authorList>
    </citation>
    <scope>NUCLEOTIDE SEQUENCE [LARGE SCALE GENOMIC DNA]</scope>
    <source>
        <strain evidence="2">CECT 7184</strain>
    </source>
</reference>
<proteinExistence type="predicted"/>
<organism evidence="1 2">
    <name type="scientific">Paenimyroides ceti</name>
    <dbReference type="NCBI Taxonomy" id="395087"/>
    <lineage>
        <taxon>Bacteria</taxon>
        <taxon>Pseudomonadati</taxon>
        <taxon>Bacteroidota</taxon>
        <taxon>Flavobacteriia</taxon>
        <taxon>Flavobacteriales</taxon>
        <taxon>Flavobacteriaceae</taxon>
        <taxon>Paenimyroides</taxon>
    </lineage>
</organism>
<sequence>MNKQLNIGAEFAYNFGDTELSNTKFIIDDGTGFAIDRGSRKLLRNNYSGMTVNTSVNYTQPLQDKIKLQIGLHSVHNPP</sequence>
<name>A0ABT8CY39_9FLAO</name>
<accession>A0ABT8CY39</accession>